<dbReference type="GO" id="GO:0046872">
    <property type="term" value="F:metal ion binding"/>
    <property type="evidence" value="ECO:0007669"/>
    <property type="project" value="InterPro"/>
</dbReference>
<reference evidence="2 3" key="1">
    <citation type="journal article" date="2013" name="Genome Announc.">
        <title>Draft Genome Sequence of Strain JLT2015T, Belonging to the Family Sphingomonadaceae of the Alphaproteobacteria.</title>
        <authorList>
            <person name="Tang K."/>
            <person name="Liu K."/>
            <person name="Li S."/>
            <person name="Jiao N."/>
        </authorList>
    </citation>
    <scope>NUCLEOTIDE SEQUENCE [LARGE SCALE GENOMIC DNA]</scope>
    <source>
        <strain evidence="2 3">JLT2015</strain>
    </source>
</reference>
<dbReference type="CDD" id="cd10148">
    <property type="entry name" value="CsoR-like_DUF156"/>
    <property type="match status" value="1"/>
</dbReference>
<proteinExistence type="inferred from homology"/>
<dbReference type="PANTHER" id="PTHR33677:SF3">
    <property type="entry name" value="COPPER-SENSING TRANSCRIPTIONAL REPRESSOR RICR"/>
    <property type="match status" value="1"/>
</dbReference>
<dbReference type="InterPro" id="IPR038390">
    <property type="entry name" value="Metal_Tscrpt_repr_sf"/>
</dbReference>
<gene>
    <name evidence="2" type="ORF">C725_1858</name>
</gene>
<dbReference type="Gene3D" id="1.20.58.1000">
    <property type="entry name" value="Metal-sensitive repressor, helix protomer"/>
    <property type="match status" value="1"/>
</dbReference>
<organism evidence="2 3">
    <name type="scientific">Pacificimonas flava</name>
    <dbReference type="NCBI Taxonomy" id="1234595"/>
    <lineage>
        <taxon>Bacteria</taxon>
        <taxon>Pseudomonadati</taxon>
        <taxon>Pseudomonadota</taxon>
        <taxon>Alphaproteobacteria</taxon>
        <taxon>Sphingomonadales</taxon>
        <taxon>Sphingosinicellaceae</taxon>
        <taxon>Pacificimonas</taxon>
    </lineage>
</organism>
<dbReference type="EMBL" id="AMRV01000005">
    <property type="protein sequence ID" value="EMD82818.1"/>
    <property type="molecule type" value="Genomic_DNA"/>
</dbReference>
<keyword evidence="3" id="KW-1185">Reference proteome</keyword>
<evidence type="ECO:0000313" key="2">
    <source>
        <dbReference type="EMBL" id="EMD82818.1"/>
    </source>
</evidence>
<protein>
    <recommendedName>
        <fullName evidence="4">Transcriptional regulator</fullName>
    </recommendedName>
</protein>
<evidence type="ECO:0000313" key="3">
    <source>
        <dbReference type="Proteomes" id="UP000011717"/>
    </source>
</evidence>
<evidence type="ECO:0000256" key="1">
    <source>
        <dbReference type="ARBA" id="ARBA00005260"/>
    </source>
</evidence>
<comment type="caution">
    <text evidence="2">The sequence shown here is derived from an EMBL/GenBank/DDBJ whole genome shotgun (WGS) entry which is preliminary data.</text>
</comment>
<dbReference type="PANTHER" id="PTHR33677">
    <property type="entry name" value="TRANSCRIPTIONAL REPRESSOR FRMR-RELATED"/>
    <property type="match status" value="1"/>
</dbReference>
<dbReference type="InterPro" id="IPR003735">
    <property type="entry name" value="Metal_Tscrpt_repr"/>
</dbReference>
<dbReference type="Pfam" id="PF02583">
    <property type="entry name" value="Trns_repr_metal"/>
    <property type="match status" value="1"/>
</dbReference>
<name>M2U4B6_9SPHN</name>
<sequence length="98" mass="11086">MERDMADEAQARSKAKVNRFNRIAGQVRGIAQMVEDDRYCIDILTQIQAVRAALSRAESEVLKDHAACCVSDAIRSGNEDEQRTKFNELIALFEKAKR</sequence>
<dbReference type="AlphaFoldDB" id="M2U4B6"/>
<dbReference type="GO" id="GO:0045892">
    <property type="term" value="P:negative regulation of DNA-templated transcription"/>
    <property type="evidence" value="ECO:0007669"/>
    <property type="project" value="UniProtKB-ARBA"/>
</dbReference>
<comment type="similarity">
    <text evidence="1">Belongs to the FrmR/RcnR family.</text>
</comment>
<dbReference type="Proteomes" id="UP000011717">
    <property type="component" value="Unassembled WGS sequence"/>
</dbReference>
<dbReference type="PATRIC" id="fig|1234595.3.peg.1861"/>
<evidence type="ECO:0008006" key="4">
    <source>
        <dbReference type="Google" id="ProtNLM"/>
    </source>
</evidence>
<accession>M2U4B6</accession>
<dbReference type="GO" id="GO:0003677">
    <property type="term" value="F:DNA binding"/>
    <property type="evidence" value="ECO:0007669"/>
    <property type="project" value="InterPro"/>
</dbReference>